<organism evidence="1 2">
    <name type="scientific">Rotaria sordida</name>
    <dbReference type="NCBI Taxonomy" id="392033"/>
    <lineage>
        <taxon>Eukaryota</taxon>
        <taxon>Metazoa</taxon>
        <taxon>Spiralia</taxon>
        <taxon>Gnathifera</taxon>
        <taxon>Rotifera</taxon>
        <taxon>Eurotatoria</taxon>
        <taxon>Bdelloidea</taxon>
        <taxon>Philodinida</taxon>
        <taxon>Philodinidae</taxon>
        <taxon>Rotaria</taxon>
    </lineage>
</organism>
<evidence type="ECO:0000313" key="1">
    <source>
        <dbReference type="EMBL" id="CAF1375756.1"/>
    </source>
</evidence>
<accession>A0A815JES4</accession>
<reference evidence="1" key="1">
    <citation type="submission" date="2021-02" db="EMBL/GenBank/DDBJ databases">
        <authorList>
            <person name="Nowell W R."/>
        </authorList>
    </citation>
    <scope>NUCLEOTIDE SEQUENCE</scope>
</reference>
<dbReference type="Proteomes" id="UP000663882">
    <property type="component" value="Unassembled WGS sequence"/>
</dbReference>
<name>A0A815JES4_9BILA</name>
<evidence type="ECO:0008006" key="3">
    <source>
        <dbReference type="Google" id="ProtNLM"/>
    </source>
</evidence>
<evidence type="ECO:0000313" key="2">
    <source>
        <dbReference type="Proteomes" id="UP000663882"/>
    </source>
</evidence>
<proteinExistence type="predicted"/>
<comment type="caution">
    <text evidence="1">The sequence shown here is derived from an EMBL/GenBank/DDBJ whole genome shotgun (WGS) entry which is preliminary data.</text>
</comment>
<dbReference type="AlphaFoldDB" id="A0A815JES4"/>
<sequence>MSSFSCSLCLTNRRFGSFAKMFQHITLYHQNEPNFNITCDLYNTCGVLYKTYSAYKAHVYRQHMSELYLKNKPNNNSNIASNESQQQESMNNLDMGLGTINNADDTFDFVTDDIESILVHDDYETNFCNPALLFDSIHNIESISELLLIIKRSYMMFLLELREQYLLPQGVMNIISTYIVTLIRHLELLLEKKAFLPSTDIYSTSTSSLPKQNQKVIEIYQLHETLNDLSNIIESISKNNYQFIKHCEKHFDYTSPEEILLSSPDEDVVYGYFIPIDRTLSSMLKYQPLLLEISENIQQQRINVENDSDLMFSIRDGYYGNRFDQDSLLIQLYLDDIGLTNPLGAKCDKHKMTMIYFSLEDVPDKYRSKLDFIQLVAVCESKILKVNFLMINLNIY</sequence>
<gene>
    <name evidence="1" type="ORF">RFH988_LOCUS33581</name>
</gene>
<dbReference type="EMBL" id="CAJNOO010004282">
    <property type="protein sequence ID" value="CAF1375756.1"/>
    <property type="molecule type" value="Genomic_DNA"/>
</dbReference>
<protein>
    <recommendedName>
        <fullName evidence="3">C2H2-type domain-containing protein</fullName>
    </recommendedName>
</protein>
<dbReference type="OrthoDB" id="10023676at2759"/>